<protein>
    <submittedName>
        <fullName evidence="1">Uncharacterized protein</fullName>
    </submittedName>
</protein>
<dbReference type="Proteomes" id="UP000199031">
    <property type="component" value="Unassembled WGS sequence"/>
</dbReference>
<keyword evidence="2" id="KW-1185">Reference proteome</keyword>
<proteinExistence type="predicted"/>
<evidence type="ECO:0000313" key="2">
    <source>
        <dbReference type="Proteomes" id="UP000199031"/>
    </source>
</evidence>
<evidence type="ECO:0000313" key="1">
    <source>
        <dbReference type="EMBL" id="SFQ24167.1"/>
    </source>
</evidence>
<sequence length="33" mass="3801">MLNGFEEILKSTLKINSVFLTKQFTFNPLILIS</sequence>
<dbReference type="STRING" id="1465490.SAMN05444277_10756"/>
<reference evidence="1 2" key="1">
    <citation type="submission" date="2016-10" db="EMBL/GenBank/DDBJ databases">
        <authorList>
            <person name="de Groot N.N."/>
        </authorList>
    </citation>
    <scope>NUCLEOTIDE SEQUENCE [LARGE SCALE GENOMIC DNA]</scope>
    <source>
        <strain evidence="1 2">DSM 28286</strain>
    </source>
</reference>
<organism evidence="1 2">
    <name type="scientific">Parafilimonas terrae</name>
    <dbReference type="NCBI Taxonomy" id="1465490"/>
    <lineage>
        <taxon>Bacteria</taxon>
        <taxon>Pseudomonadati</taxon>
        <taxon>Bacteroidota</taxon>
        <taxon>Chitinophagia</taxon>
        <taxon>Chitinophagales</taxon>
        <taxon>Chitinophagaceae</taxon>
        <taxon>Parafilimonas</taxon>
    </lineage>
</organism>
<dbReference type="EMBL" id="FOXQ01000007">
    <property type="protein sequence ID" value="SFQ24167.1"/>
    <property type="molecule type" value="Genomic_DNA"/>
</dbReference>
<dbReference type="AlphaFoldDB" id="A0A1I5WXD0"/>
<accession>A0A1I5WXD0</accession>
<gene>
    <name evidence="1" type="ORF">SAMN05444277_10756</name>
</gene>
<name>A0A1I5WXD0_9BACT</name>